<keyword evidence="3" id="KW-1185">Reference proteome</keyword>
<organism evidence="2 3">
    <name type="scientific">Rubripirellula tenax</name>
    <dbReference type="NCBI Taxonomy" id="2528015"/>
    <lineage>
        <taxon>Bacteria</taxon>
        <taxon>Pseudomonadati</taxon>
        <taxon>Planctomycetota</taxon>
        <taxon>Planctomycetia</taxon>
        <taxon>Pirellulales</taxon>
        <taxon>Pirellulaceae</taxon>
        <taxon>Rubripirellula</taxon>
    </lineage>
</organism>
<accession>A0A5C6EHL2</accession>
<feature type="region of interest" description="Disordered" evidence="1">
    <location>
        <begin position="168"/>
        <end position="199"/>
    </location>
</feature>
<feature type="compositionally biased region" description="Polar residues" evidence="1">
    <location>
        <begin position="188"/>
        <end position="198"/>
    </location>
</feature>
<name>A0A5C6EHL2_9BACT</name>
<protein>
    <recommendedName>
        <fullName evidence="4">Zinc-finger domain-containing protein</fullName>
    </recommendedName>
</protein>
<dbReference type="RefSeq" id="WP_146460790.1">
    <property type="nucleotide sequence ID" value="NZ_SJPW01000007.1"/>
</dbReference>
<dbReference type="EMBL" id="SJPW01000007">
    <property type="protein sequence ID" value="TWU47171.1"/>
    <property type="molecule type" value="Genomic_DNA"/>
</dbReference>
<evidence type="ECO:0008006" key="4">
    <source>
        <dbReference type="Google" id="ProtNLM"/>
    </source>
</evidence>
<sequence>MTISQEYIDQMLSGYLDDALSPDQIDEVQRWLRSDPSIASQLNQWKELRGSLQHVATADRNVKLDQGFSGRVLEAAVARARAEGLGEDNPLVRVSEQATSVRTAAASMSWQRWAAVAVGLAATVAFASLSLRNDPVEVAEQSGPVPTPRAIVELTDPANKAIESIASVTENQDAETPQLAPRIKSTDIADTTQPTDASDSPAILATVDADRAAKMDPVSVARDREVSPLSVASTGDVASRMTTRPIMVIQVTQTELGRARKSVRQALRASGIAPTPSSDVEDGLKEAAVDVVSTSGDTSRVSMFYLKTTGKNFDRFHVALLNDDTAIESVELALSSDVSLRSDFETSVGDPTAIRHDDLVLMKQRNSLTQELAQGIHQLDFVSMPRGTVGDAGADVKVQVILVVK</sequence>
<dbReference type="Proteomes" id="UP000318288">
    <property type="component" value="Unassembled WGS sequence"/>
</dbReference>
<evidence type="ECO:0000313" key="2">
    <source>
        <dbReference type="EMBL" id="TWU47171.1"/>
    </source>
</evidence>
<comment type="caution">
    <text evidence="2">The sequence shown here is derived from an EMBL/GenBank/DDBJ whole genome shotgun (WGS) entry which is preliminary data.</text>
</comment>
<dbReference type="AlphaFoldDB" id="A0A5C6EHL2"/>
<reference evidence="2 3" key="1">
    <citation type="submission" date="2019-02" db="EMBL/GenBank/DDBJ databases">
        <title>Deep-cultivation of Planctomycetes and their phenomic and genomic characterization uncovers novel biology.</title>
        <authorList>
            <person name="Wiegand S."/>
            <person name="Jogler M."/>
            <person name="Boedeker C."/>
            <person name="Pinto D."/>
            <person name="Vollmers J."/>
            <person name="Rivas-Marin E."/>
            <person name="Kohn T."/>
            <person name="Peeters S.H."/>
            <person name="Heuer A."/>
            <person name="Rast P."/>
            <person name="Oberbeckmann S."/>
            <person name="Bunk B."/>
            <person name="Jeske O."/>
            <person name="Meyerdierks A."/>
            <person name="Storesund J.E."/>
            <person name="Kallscheuer N."/>
            <person name="Luecker S."/>
            <person name="Lage O.M."/>
            <person name="Pohl T."/>
            <person name="Merkel B.J."/>
            <person name="Hornburger P."/>
            <person name="Mueller R.-W."/>
            <person name="Bruemmer F."/>
            <person name="Labrenz M."/>
            <person name="Spormann A.M."/>
            <person name="Op Den Camp H."/>
            <person name="Overmann J."/>
            <person name="Amann R."/>
            <person name="Jetten M.S.M."/>
            <person name="Mascher T."/>
            <person name="Medema M.H."/>
            <person name="Devos D.P."/>
            <person name="Kaster A.-K."/>
            <person name="Ovreas L."/>
            <person name="Rohde M."/>
            <person name="Galperin M.Y."/>
            <person name="Jogler C."/>
        </authorList>
    </citation>
    <scope>NUCLEOTIDE SEQUENCE [LARGE SCALE GENOMIC DNA]</scope>
    <source>
        <strain evidence="2 3">Poly51</strain>
    </source>
</reference>
<dbReference type="OrthoDB" id="274506at2"/>
<proteinExistence type="predicted"/>
<evidence type="ECO:0000313" key="3">
    <source>
        <dbReference type="Proteomes" id="UP000318288"/>
    </source>
</evidence>
<gene>
    <name evidence="2" type="ORF">Poly51_49690</name>
</gene>
<evidence type="ECO:0000256" key="1">
    <source>
        <dbReference type="SAM" id="MobiDB-lite"/>
    </source>
</evidence>